<evidence type="ECO:0000313" key="5">
    <source>
        <dbReference type="Proteomes" id="UP001549920"/>
    </source>
</evidence>
<dbReference type="SUPFAM" id="SSF46689">
    <property type="entry name" value="Homeodomain-like"/>
    <property type="match status" value="1"/>
</dbReference>
<dbReference type="Proteomes" id="UP001549920">
    <property type="component" value="Unassembled WGS sequence"/>
</dbReference>
<dbReference type="Pfam" id="PF13358">
    <property type="entry name" value="DDE_3"/>
    <property type="match status" value="1"/>
</dbReference>
<evidence type="ECO:0000259" key="2">
    <source>
        <dbReference type="Pfam" id="PF01498"/>
    </source>
</evidence>
<dbReference type="PANTHER" id="PTHR23022:SF135">
    <property type="entry name" value="SI:DKEY-77F5.3"/>
    <property type="match status" value="1"/>
</dbReference>
<dbReference type="InterPro" id="IPR009057">
    <property type="entry name" value="Homeodomain-like_sf"/>
</dbReference>
<keyword evidence="5" id="KW-1185">Reference proteome</keyword>
<dbReference type="Pfam" id="PF01498">
    <property type="entry name" value="HTH_Tnp_Tc3_2"/>
    <property type="match status" value="1"/>
</dbReference>
<dbReference type="InterPro" id="IPR038717">
    <property type="entry name" value="Tc1-like_DDE_dom"/>
</dbReference>
<dbReference type="Gene3D" id="3.30.420.10">
    <property type="entry name" value="Ribonuclease H-like superfamily/Ribonuclease H"/>
    <property type="match status" value="1"/>
</dbReference>
<comment type="subcellular location">
    <subcellularLocation>
        <location evidence="1">Nucleus</location>
    </subcellularLocation>
</comment>
<proteinExistence type="predicted"/>
<protein>
    <recommendedName>
        <fullName evidence="6">Transposase</fullName>
    </recommendedName>
</protein>
<feature type="domain" description="Transposase Tc1-like" evidence="2">
    <location>
        <begin position="70"/>
        <end position="142"/>
    </location>
</feature>
<evidence type="ECO:0000256" key="1">
    <source>
        <dbReference type="ARBA" id="ARBA00004123"/>
    </source>
</evidence>
<dbReference type="InterPro" id="IPR047655">
    <property type="entry name" value="Transpos_IS630-like"/>
</dbReference>
<reference evidence="4 5" key="1">
    <citation type="submission" date="2024-06" db="EMBL/GenBank/DDBJ databases">
        <title>A chromosome-level genome assembly of beet webworm, Loxostege sticticalis.</title>
        <authorList>
            <person name="Zhang Y."/>
        </authorList>
    </citation>
    <scope>NUCLEOTIDE SEQUENCE [LARGE SCALE GENOMIC DNA]</scope>
    <source>
        <strain evidence="4">AQ026</strain>
        <tissue evidence="4">Whole body</tissue>
    </source>
</reference>
<dbReference type="InterPro" id="IPR036397">
    <property type="entry name" value="RNaseH_sf"/>
</dbReference>
<evidence type="ECO:0000259" key="3">
    <source>
        <dbReference type="Pfam" id="PF13358"/>
    </source>
</evidence>
<accession>A0ABR3HVV3</accession>
<dbReference type="PANTHER" id="PTHR23022">
    <property type="entry name" value="TRANSPOSABLE ELEMENT-RELATED"/>
    <property type="match status" value="1"/>
</dbReference>
<dbReference type="EMBL" id="JBEUOH010000012">
    <property type="protein sequence ID" value="KAL0880694.1"/>
    <property type="molecule type" value="Genomic_DNA"/>
</dbReference>
<evidence type="ECO:0000313" key="4">
    <source>
        <dbReference type="EMBL" id="KAL0880694.1"/>
    </source>
</evidence>
<gene>
    <name evidence="4" type="ORF">ABMA27_001910</name>
</gene>
<name>A0ABR3HVV3_LOXSC</name>
<dbReference type="InterPro" id="IPR002492">
    <property type="entry name" value="Transposase_Tc1-like"/>
</dbReference>
<feature type="domain" description="Tc1-like transposase DDE" evidence="3">
    <location>
        <begin position="151"/>
        <end position="296"/>
    </location>
</feature>
<dbReference type="InterPro" id="IPR052338">
    <property type="entry name" value="Transposase_5"/>
</dbReference>
<dbReference type="NCBIfam" id="NF033545">
    <property type="entry name" value="transpos_IS630"/>
    <property type="match status" value="1"/>
</dbReference>
<sequence length="344" mass="40066">MPRIRRHMDLQTATRAITLIQEGHSQRSVALQLGFSRRAIQNAWNRFQETGSVTRRAGSGRIRATTSQEDRYIRLTARRERFVTARSLQNRLRQATGTRVSDQTIRNRLHEDQQFSRRRVVRIPLTRAHCANRLSFAREHQDWDMSDWSTVLFTDETKVKFFSDDRRIRVWRREGERFSDACIHESDRFGGPNVMVWGGISLSGRTELVILNEGTVTAQRYIDQVIRPHVVPFAQRIGAGFKLMHDNARAHTARATREALDEAGIQVLPWPANSPDLNPIEHMWDLLKRSVRSTNLPVHNERQLINVLKTSWEEIPQETVRHLVESMPSRLQECVRKRGGHTRY</sequence>
<evidence type="ECO:0008006" key="6">
    <source>
        <dbReference type="Google" id="ProtNLM"/>
    </source>
</evidence>
<organism evidence="4 5">
    <name type="scientific">Loxostege sticticalis</name>
    <name type="common">Beet webworm moth</name>
    <dbReference type="NCBI Taxonomy" id="481309"/>
    <lineage>
        <taxon>Eukaryota</taxon>
        <taxon>Metazoa</taxon>
        <taxon>Ecdysozoa</taxon>
        <taxon>Arthropoda</taxon>
        <taxon>Hexapoda</taxon>
        <taxon>Insecta</taxon>
        <taxon>Pterygota</taxon>
        <taxon>Neoptera</taxon>
        <taxon>Endopterygota</taxon>
        <taxon>Lepidoptera</taxon>
        <taxon>Glossata</taxon>
        <taxon>Ditrysia</taxon>
        <taxon>Pyraloidea</taxon>
        <taxon>Crambidae</taxon>
        <taxon>Pyraustinae</taxon>
        <taxon>Loxostege</taxon>
    </lineage>
</organism>
<comment type="caution">
    <text evidence="4">The sequence shown here is derived from an EMBL/GenBank/DDBJ whole genome shotgun (WGS) entry which is preliminary data.</text>
</comment>